<dbReference type="EMBL" id="MU250549">
    <property type="protein sequence ID" value="KAG7442785.1"/>
    <property type="molecule type" value="Genomic_DNA"/>
</dbReference>
<proteinExistence type="predicted"/>
<evidence type="ECO:0000313" key="2">
    <source>
        <dbReference type="Proteomes" id="UP000812287"/>
    </source>
</evidence>
<dbReference type="RefSeq" id="XP_043036285.1">
    <property type="nucleotide sequence ID" value="XM_043180679.1"/>
</dbReference>
<gene>
    <name evidence="1" type="ORF">BT62DRAFT_374187</name>
</gene>
<protein>
    <submittedName>
        <fullName evidence="1">Uncharacterized protein</fullName>
    </submittedName>
</protein>
<evidence type="ECO:0000313" key="1">
    <source>
        <dbReference type="EMBL" id="KAG7442785.1"/>
    </source>
</evidence>
<name>A0A9P7VLZ6_9AGAR</name>
<dbReference type="GeneID" id="66102975"/>
<comment type="caution">
    <text evidence="1">The sequence shown here is derived from an EMBL/GenBank/DDBJ whole genome shotgun (WGS) entry which is preliminary data.</text>
</comment>
<accession>A0A9P7VLZ6</accession>
<dbReference type="AlphaFoldDB" id="A0A9P7VLZ6"/>
<reference evidence="1" key="1">
    <citation type="submission" date="2020-11" db="EMBL/GenBank/DDBJ databases">
        <title>Adaptations for nitrogen fixation in a non-lichenized fungal sporocarp promotes dispersal by wood-feeding termites.</title>
        <authorList>
            <consortium name="DOE Joint Genome Institute"/>
            <person name="Koch R.A."/>
            <person name="Yoon G."/>
            <person name="Arayal U."/>
            <person name="Lail K."/>
            <person name="Amirebrahimi M."/>
            <person name="Labutti K."/>
            <person name="Lipzen A."/>
            <person name="Riley R."/>
            <person name="Barry K."/>
            <person name="Henrissat B."/>
            <person name="Grigoriev I.V."/>
            <person name="Herr J.R."/>
            <person name="Aime M.C."/>
        </authorList>
    </citation>
    <scope>NUCLEOTIDE SEQUENCE</scope>
    <source>
        <strain evidence="1">MCA 3950</strain>
    </source>
</reference>
<keyword evidence="2" id="KW-1185">Reference proteome</keyword>
<sequence>MSADRVSSLLAHYRRRRPLWKQWSWYRRPVVIVVRGQSRYHTATIHLCLLRSPRPTTKRDICSGSITRVGDLPRFCRCLRNFLLLPVRRRKMEDQASLCTLVAQVTDAFSPSPALVLPSRS</sequence>
<organism evidence="1 2">
    <name type="scientific">Guyanagaster necrorhizus</name>
    <dbReference type="NCBI Taxonomy" id="856835"/>
    <lineage>
        <taxon>Eukaryota</taxon>
        <taxon>Fungi</taxon>
        <taxon>Dikarya</taxon>
        <taxon>Basidiomycota</taxon>
        <taxon>Agaricomycotina</taxon>
        <taxon>Agaricomycetes</taxon>
        <taxon>Agaricomycetidae</taxon>
        <taxon>Agaricales</taxon>
        <taxon>Marasmiineae</taxon>
        <taxon>Physalacriaceae</taxon>
        <taxon>Guyanagaster</taxon>
    </lineage>
</organism>
<dbReference type="Proteomes" id="UP000812287">
    <property type="component" value="Unassembled WGS sequence"/>
</dbReference>